<protein>
    <recommendedName>
        <fullName evidence="11">Dual specificity protein phosphatase</fullName>
        <ecNumber evidence="11">3.1.3.16</ecNumber>
        <ecNumber evidence="11">3.1.3.48</ecNumber>
    </recommendedName>
</protein>
<evidence type="ECO:0000256" key="2">
    <source>
        <dbReference type="ARBA" id="ARBA00008601"/>
    </source>
</evidence>
<keyword evidence="3" id="KW-0963">Cytoplasm</keyword>
<dbReference type="PANTHER" id="PTHR45682:SF3">
    <property type="entry name" value="DUAL SPECIFICITY PROTEIN PHOSPHATASE"/>
    <property type="match status" value="1"/>
</dbReference>
<dbReference type="GO" id="GO:0008138">
    <property type="term" value="F:protein tyrosine/serine/threonine phosphatase activity"/>
    <property type="evidence" value="ECO:0007669"/>
    <property type="project" value="UniProtKB-UniRule"/>
</dbReference>
<feature type="domain" description="Tyrosine specific protein phosphatases" evidence="13">
    <location>
        <begin position="124"/>
        <end position="182"/>
    </location>
</feature>
<dbReference type="SMART" id="SM00195">
    <property type="entry name" value="DSPc"/>
    <property type="match status" value="1"/>
</dbReference>
<keyword evidence="4 11" id="KW-0378">Hydrolase</keyword>
<dbReference type="Proteomes" id="UP000824540">
    <property type="component" value="Unassembled WGS sequence"/>
</dbReference>
<evidence type="ECO:0000313" key="15">
    <source>
        <dbReference type="Proteomes" id="UP000824540"/>
    </source>
</evidence>
<sequence length="210" mass="23651">MKLFLSTVKRMSTTASVTQSHLCKIVNESCDIPTSPTPSVKELECILYSGKGYSNHVDEVWPNLFLGDMCMAHDRHGLWKMGITHVLNAAHGKTHCQGSHAFYGPTVDYHGVPANDLPTFDISPYFYPSADYIDEALNTPGARIFVHCAVGVSRSASLVLAYLMIYHHFSLVEAIRKVKESRWIFPNRGFLKQLRTLDITLRKQHVEDLT</sequence>
<dbReference type="EC" id="3.1.3.48" evidence="11"/>
<dbReference type="InterPro" id="IPR020422">
    <property type="entry name" value="TYR_PHOSPHATASE_DUAL_dom"/>
</dbReference>
<dbReference type="Pfam" id="PF00782">
    <property type="entry name" value="DSPc"/>
    <property type="match status" value="1"/>
</dbReference>
<dbReference type="InterPro" id="IPR000340">
    <property type="entry name" value="Dual-sp_phosphatase_cat-dom"/>
</dbReference>
<feature type="active site" description="Phosphocysteine intermediate" evidence="10">
    <location>
        <position position="148"/>
    </location>
</feature>
<dbReference type="InterPro" id="IPR000387">
    <property type="entry name" value="Tyr_Pase_dom"/>
</dbReference>
<name>A0A8T2P2G5_9TELE</name>
<dbReference type="PROSITE" id="PS00383">
    <property type="entry name" value="TYR_PHOSPHATASE_1"/>
    <property type="match status" value="1"/>
</dbReference>
<dbReference type="EC" id="3.1.3.16" evidence="11"/>
<dbReference type="FunFam" id="3.90.190.10:FF:000037">
    <property type="entry name" value="dual specificity protein phosphatase 26"/>
    <property type="match status" value="1"/>
</dbReference>
<dbReference type="GO" id="GO:0004725">
    <property type="term" value="F:protein tyrosine phosphatase activity"/>
    <property type="evidence" value="ECO:0007669"/>
    <property type="project" value="UniProtKB-EC"/>
</dbReference>
<proteinExistence type="inferred from homology"/>
<comment type="subcellular location">
    <subcellularLocation>
        <location evidence="1">Cytoplasm</location>
    </subcellularLocation>
</comment>
<dbReference type="InterPro" id="IPR020405">
    <property type="entry name" value="Atypical_DUSP_subfamA"/>
</dbReference>
<comment type="function">
    <text evidence="11">Dual specificity phosphatase able to dephosphorylate phosphotyrosine, phosphoserine and phosphothreonine residues, with a preference for phosphotyrosine as a substrate.</text>
</comment>
<evidence type="ECO:0000313" key="14">
    <source>
        <dbReference type="EMBL" id="KAG9345926.1"/>
    </source>
</evidence>
<evidence type="ECO:0000256" key="8">
    <source>
        <dbReference type="ARBA" id="ARBA00048336"/>
    </source>
</evidence>
<evidence type="ECO:0000256" key="9">
    <source>
        <dbReference type="ARBA" id="ARBA00051722"/>
    </source>
</evidence>
<comment type="similarity">
    <text evidence="2 11">Belongs to the protein-tyrosine phosphatase family. Non-receptor class dual specificity subfamily.</text>
</comment>
<comment type="catalytic activity">
    <reaction evidence="7 11">
        <text>O-phospho-L-seryl-[protein] + H2O = L-seryl-[protein] + phosphate</text>
        <dbReference type="Rhea" id="RHEA:20629"/>
        <dbReference type="Rhea" id="RHEA-COMP:9863"/>
        <dbReference type="Rhea" id="RHEA-COMP:11604"/>
        <dbReference type="ChEBI" id="CHEBI:15377"/>
        <dbReference type="ChEBI" id="CHEBI:29999"/>
        <dbReference type="ChEBI" id="CHEBI:43474"/>
        <dbReference type="ChEBI" id="CHEBI:83421"/>
        <dbReference type="EC" id="3.1.3.16"/>
    </reaction>
</comment>
<evidence type="ECO:0000256" key="11">
    <source>
        <dbReference type="RuleBase" id="RU366038"/>
    </source>
</evidence>
<dbReference type="Gene3D" id="3.90.190.10">
    <property type="entry name" value="Protein tyrosine phosphatase superfamily"/>
    <property type="match status" value="1"/>
</dbReference>
<dbReference type="OrthoDB" id="426001at2759"/>
<evidence type="ECO:0000256" key="6">
    <source>
        <dbReference type="ARBA" id="ARBA00045755"/>
    </source>
</evidence>
<evidence type="ECO:0000256" key="1">
    <source>
        <dbReference type="ARBA" id="ARBA00004496"/>
    </source>
</evidence>
<feature type="domain" description="Tyrosine-protein phosphatase" evidence="12">
    <location>
        <begin position="55"/>
        <end position="203"/>
    </location>
</feature>
<dbReference type="GO" id="GO:0043409">
    <property type="term" value="P:negative regulation of MAPK cascade"/>
    <property type="evidence" value="ECO:0007669"/>
    <property type="project" value="TreeGrafter"/>
</dbReference>
<dbReference type="GO" id="GO:0005737">
    <property type="term" value="C:cytoplasm"/>
    <property type="evidence" value="ECO:0007669"/>
    <property type="project" value="UniProtKB-SubCell"/>
</dbReference>
<accession>A0A8T2P2G5</accession>
<evidence type="ECO:0000256" key="7">
    <source>
        <dbReference type="ARBA" id="ARBA00047761"/>
    </source>
</evidence>
<evidence type="ECO:0000256" key="4">
    <source>
        <dbReference type="ARBA" id="ARBA00022801"/>
    </source>
</evidence>
<keyword evidence="5 11" id="KW-0904">Protein phosphatase</keyword>
<dbReference type="GO" id="GO:0004722">
    <property type="term" value="F:protein serine/threonine phosphatase activity"/>
    <property type="evidence" value="ECO:0007669"/>
    <property type="project" value="UniProtKB-EC"/>
</dbReference>
<dbReference type="PANTHER" id="PTHR45682">
    <property type="entry name" value="AGAP008228-PA"/>
    <property type="match status" value="1"/>
</dbReference>
<comment type="catalytic activity">
    <reaction evidence="8 11">
        <text>O-phospho-L-threonyl-[protein] + H2O = L-threonyl-[protein] + phosphate</text>
        <dbReference type="Rhea" id="RHEA:47004"/>
        <dbReference type="Rhea" id="RHEA-COMP:11060"/>
        <dbReference type="Rhea" id="RHEA-COMP:11605"/>
        <dbReference type="ChEBI" id="CHEBI:15377"/>
        <dbReference type="ChEBI" id="CHEBI:30013"/>
        <dbReference type="ChEBI" id="CHEBI:43474"/>
        <dbReference type="ChEBI" id="CHEBI:61977"/>
        <dbReference type="EC" id="3.1.3.16"/>
    </reaction>
</comment>
<dbReference type="EMBL" id="JAFBMS010000016">
    <property type="protein sequence ID" value="KAG9345926.1"/>
    <property type="molecule type" value="Genomic_DNA"/>
</dbReference>
<evidence type="ECO:0000256" key="10">
    <source>
        <dbReference type="PIRSR" id="PIRSR620405-1"/>
    </source>
</evidence>
<dbReference type="AlphaFoldDB" id="A0A8T2P2G5"/>
<evidence type="ECO:0000256" key="3">
    <source>
        <dbReference type="ARBA" id="ARBA00022490"/>
    </source>
</evidence>
<dbReference type="GO" id="GO:0033549">
    <property type="term" value="F:MAP kinase phosphatase activity"/>
    <property type="evidence" value="ECO:0007669"/>
    <property type="project" value="TreeGrafter"/>
</dbReference>
<dbReference type="PRINTS" id="PR01908">
    <property type="entry name" value="ADSPHPHTASE"/>
</dbReference>
<evidence type="ECO:0000259" key="12">
    <source>
        <dbReference type="PROSITE" id="PS50054"/>
    </source>
</evidence>
<keyword evidence="15" id="KW-1185">Reference proteome</keyword>
<comment type="catalytic activity">
    <reaction evidence="9 11">
        <text>O-phospho-L-tyrosyl-[protein] + H2O = L-tyrosyl-[protein] + phosphate</text>
        <dbReference type="Rhea" id="RHEA:10684"/>
        <dbReference type="Rhea" id="RHEA-COMP:10136"/>
        <dbReference type="Rhea" id="RHEA-COMP:20101"/>
        <dbReference type="ChEBI" id="CHEBI:15377"/>
        <dbReference type="ChEBI" id="CHEBI:43474"/>
        <dbReference type="ChEBI" id="CHEBI:46858"/>
        <dbReference type="ChEBI" id="CHEBI:61978"/>
        <dbReference type="EC" id="3.1.3.48"/>
    </reaction>
</comment>
<evidence type="ECO:0000259" key="13">
    <source>
        <dbReference type="PROSITE" id="PS50056"/>
    </source>
</evidence>
<dbReference type="SUPFAM" id="SSF52799">
    <property type="entry name" value="(Phosphotyrosine protein) phosphatases II"/>
    <property type="match status" value="1"/>
</dbReference>
<dbReference type="InterPro" id="IPR029021">
    <property type="entry name" value="Prot-tyrosine_phosphatase-like"/>
</dbReference>
<organism evidence="14 15">
    <name type="scientific">Albula glossodonta</name>
    <name type="common">roundjaw bonefish</name>
    <dbReference type="NCBI Taxonomy" id="121402"/>
    <lineage>
        <taxon>Eukaryota</taxon>
        <taxon>Metazoa</taxon>
        <taxon>Chordata</taxon>
        <taxon>Craniata</taxon>
        <taxon>Vertebrata</taxon>
        <taxon>Euteleostomi</taxon>
        <taxon>Actinopterygii</taxon>
        <taxon>Neopterygii</taxon>
        <taxon>Teleostei</taxon>
        <taxon>Albuliformes</taxon>
        <taxon>Albulidae</taxon>
        <taxon>Albula</taxon>
    </lineage>
</organism>
<comment type="function">
    <text evidence="6">Dual specificity phosphatase able to dephosphorylate phosphotyrosine, phosphoserine and phosphothreonine residues within the same substrate, with a preference for phosphotyrosine as a substrate. Involved in the modulation of AMPK and MAPK1/2 signaling pathways.</text>
</comment>
<evidence type="ECO:0000256" key="5">
    <source>
        <dbReference type="ARBA" id="ARBA00022912"/>
    </source>
</evidence>
<dbReference type="PROSITE" id="PS50056">
    <property type="entry name" value="TYR_PHOSPHATASE_2"/>
    <property type="match status" value="1"/>
</dbReference>
<gene>
    <name evidence="14" type="ORF">JZ751_007740</name>
</gene>
<dbReference type="PROSITE" id="PS50054">
    <property type="entry name" value="TYR_PHOSPHATASE_DUAL"/>
    <property type="match status" value="1"/>
</dbReference>
<dbReference type="PRINTS" id="PR01909">
    <property type="entry name" value="ADSPHPHTASEA"/>
</dbReference>
<dbReference type="CDD" id="cd14580">
    <property type="entry name" value="DUSP13A"/>
    <property type="match status" value="1"/>
</dbReference>
<comment type="caution">
    <text evidence="14">The sequence shown here is derived from an EMBL/GenBank/DDBJ whole genome shotgun (WGS) entry which is preliminary data.</text>
</comment>
<dbReference type="InterPro" id="IPR016130">
    <property type="entry name" value="Tyr_Pase_AS"/>
</dbReference>
<reference evidence="14" key="1">
    <citation type="thesis" date="2021" institute="BYU ScholarsArchive" country="Provo, UT, USA">
        <title>Applications of and Algorithms for Genome Assembly and Genomic Analyses with an Emphasis on Marine Teleosts.</title>
        <authorList>
            <person name="Pickett B.D."/>
        </authorList>
    </citation>
    <scope>NUCLEOTIDE SEQUENCE</scope>
    <source>
        <strain evidence="14">HI-2016</strain>
    </source>
</reference>